<sequence length="423" mass="48352">MGPKGLITILASFSMCVGCFRSTTRNHIQRDFLNDLHEHIHDKQPLPKDPFLIIWNTPSEGCKGFGVNLNLTAFDVVVNKDQKFTGDFVTIFYTPQLGTYPYVDKDGIHNGGIPQHVNLTSHLNKVKSDIKRAIPDQNFQGVGVIDWENWRPTWERNYDSKIIYQNLSEADVFQRHPSWNHTQIQIYAKSEFEQAARDMMEQTVRVSNDTRPGGYWGYYEFPECYNYAGSPECSTKTKQQNDKLNWLFSASTALFPSVYLHSKLKTKTLKQNFVHGQVQEAQRVAKGTKQGDKPVFVYARYRFANDQSFYKKDDLEASIGEIFNMGANCVILWGSSENVKTASKCKELEVYLNSTLGPYVKSINSFASKCSQLNCNGKGRCVLQNTSPRGTEYHVHGTNHLWNMEHYDCKCYPGWSGPQCKVH</sequence>
<dbReference type="OrthoDB" id="5796153at2759"/>
<dbReference type="Proteomes" id="UP000749559">
    <property type="component" value="Unassembled WGS sequence"/>
</dbReference>
<dbReference type="InterPro" id="IPR000742">
    <property type="entry name" value="EGF"/>
</dbReference>
<dbReference type="PANTHER" id="PTHR11769:SF35">
    <property type="entry name" value="HYALURONIDASE"/>
    <property type="match status" value="1"/>
</dbReference>
<dbReference type="PRINTS" id="PR00846">
    <property type="entry name" value="GLHYDRLASE56"/>
</dbReference>
<dbReference type="InterPro" id="IPR018155">
    <property type="entry name" value="Hyaluronidase"/>
</dbReference>
<dbReference type="GO" id="GO:0006952">
    <property type="term" value="P:defense response"/>
    <property type="evidence" value="ECO:0007669"/>
    <property type="project" value="InterPro"/>
</dbReference>
<dbReference type="InterPro" id="IPR017853">
    <property type="entry name" value="GH"/>
</dbReference>
<protein>
    <recommendedName>
        <fullName evidence="9">Hyaluronidase</fullName>
        <ecNumber evidence="9">3.2.1.35</ecNumber>
    </recommendedName>
</protein>
<feature type="disulfide bond" evidence="8">
    <location>
        <begin position="62"/>
        <end position="345"/>
    </location>
</feature>
<dbReference type="AlphaFoldDB" id="A0A8S4PSZ6"/>
<evidence type="ECO:0000256" key="2">
    <source>
        <dbReference type="ARBA" id="ARBA00022801"/>
    </source>
</evidence>
<keyword evidence="4" id="KW-0325">Glycoprotein</keyword>
<evidence type="ECO:0000256" key="3">
    <source>
        <dbReference type="ARBA" id="ARBA00023157"/>
    </source>
</evidence>
<keyword evidence="2 9" id="KW-0378">Hydrolase</keyword>
<organism evidence="12 13">
    <name type="scientific">Owenia fusiformis</name>
    <name type="common">Polychaete worm</name>
    <dbReference type="NCBI Taxonomy" id="6347"/>
    <lineage>
        <taxon>Eukaryota</taxon>
        <taxon>Metazoa</taxon>
        <taxon>Spiralia</taxon>
        <taxon>Lophotrochozoa</taxon>
        <taxon>Annelida</taxon>
        <taxon>Polychaeta</taxon>
        <taxon>Sedentaria</taxon>
        <taxon>Canalipalpata</taxon>
        <taxon>Sabellida</taxon>
        <taxon>Oweniida</taxon>
        <taxon>Oweniidae</taxon>
        <taxon>Owenia</taxon>
    </lineage>
</organism>
<feature type="signal peptide" evidence="10">
    <location>
        <begin position="1"/>
        <end position="19"/>
    </location>
</feature>
<evidence type="ECO:0000256" key="1">
    <source>
        <dbReference type="ARBA" id="ARBA00008871"/>
    </source>
</evidence>
<dbReference type="InterPro" id="IPR013785">
    <property type="entry name" value="Aldolase_TIM"/>
</dbReference>
<dbReference type="GO" id="GO:0004415">
    <property type="term" value="F:hyalurononglucosaminidase activity"/>
    <property type="evidence" value="ECO:0007669"/>
    <property type="project" value="UniProtKB-UniRule"/>
</dbReference>
<dbReference type="GO" id="GO:0005975">
    <property type="term" value="P:carbohydrate metabolic process"/>
    <property type="evidence" value="ECO:0007669"/>
    <property type="project" value="UniProtKB-UniRule"/>
</dbReference>
<dbReference type="PIRSF" id="PIRSF038193">
    <property type="entry name" value="Hyaluronidase"/>
    <property type="match status" value="1"/>
</dbReference>
<feature type="disulfide bond" evidence="8">
    <location>
        <begin position="411"/>
        <end position="420"/>
    </location>
</feature>
<evidence type="ECO:0000256" key="5">
    <source>
        <dbReference type="ARBA" id="ARBA00023295"/>
    </source>
</evidence>
<dbReference type="PRINTS" id="PR00847">
    <property type="entry name" value="HYALURONDASE"/>
</dbReference>
<reference evidence="12" key="1">
    <citation type="submission" date="2022-03" db="EMBL/GenBank/DDBJ databases">
        <authorList>
            <person name="Martin C."/>
        </authorList>
    </citation>
    <scope>NUCLEOTIDE SEQUENCE</scope>
</reference>
<comment type="catalytic activity">
    <reaction evidence="9">
        <text>Random hydrolysis of (1-&gt;4)-linkages between N-acetyl-beta-D-glucosamine and D-glucuronate residues in hyaluronate.</text>
        <dbReference type="EC" id="3.2.1.35"/>
    </reaction>
</comment>
<keyword evidence="10" id="KW-0732">Signal</keyword>
<feature type="disulfide bond" evidence="8">
    <location>
        <begin position="375"/>
        <end position="409"/>
    </location>
</feature>
<comment type="similarity">
    <text evidence="1 6 9">Belongs to the glycosyl hydrolase 56 family.</text>
</comment>
<dbReference type="Pfam" id="PF01630">
    <property type="entry name" value="Glyco_hydro_56"/>
    <property type="match status" value="1"/>
</dbReference>
<dbReference type="EC" id="3.2.1.35" evidence="9"/>
<dbReference type="SUPFAM" id="SSF51445">
    <property type="entry name" value="(Trans)glycosidases"/>
    <property type="match status" value="1"/>
</dbReference>
<evidence type="ECO:0000256" key="9">
    <source>
        <dbReference type="RuleBase" id="RU610713"/>
    </source>
</evidence>
<dbReference type="PROSITE" id="PS01186">
    <property type="entry name" value="EGF_2"/>
    <property type="match status" value="1"/>
</dbReference>
<dbReference type="Gene3D" id="3.20.20.70">
    <property type="entry name" value="Aldolase class I"/>
    <property type="match status" value="1"/>
</dbReference>
<dbReference type="EMBL" id="CAIIXF020000010">
    <property type="protein sequence ID" value="CAH1796279.1"/>
    <property type="molecule type" value="Genomic_DNA"/>
</dbReference>
<keyword evidence="3 8" id="KW-1015">Disulfide bond</keyword>
<accession>A0A8S4PSZ6</accession>
<evidence type="ECO:0000256" key="10">
    <source>
        <dbReference type="SAM" id="SignalP"/>
    </source>
</evidence>
<evidence type="ECO:0000313" key="13">
    <source>
        <dbReference type="Proteomes" id="UP000749559"/>
    </source>
</evidence>
<evidence type="ECO:0000256" key="7">
    <source>
        <dbReference type="PIRSR" id="PIRSR038193-1"/>
    </source>
</evidence>
<evidence type="ECO:0000256" key="6">
    <source>
        <dbReference type="PIRNR" id="PIRNR038193"/>
    </source>
</evidence>
<dbReference type="GO" id="GO:0030214">
    <property type="term" value="P:hyaluronan catabolic process"/>
    <property type="evidence" value="ECO:0007669"/>
    <property type="project" value="TreeGrafter"/>
</dbReference>
<dbReference type="FunFam" id="3.20.20.70:FF:000065">
    <property type="entry name" value="Hyaluronidase"/>
    <property type="match status" value="1"/>
</dbReference>
<name>A0A8S4PSZ6_OWEFU</name>
<evidence type="ECO:0000256" key="4">
    <source>
        <dbReference type="ARBA" id="ARBA00023180"/>
    </source>
</evidence>
<evidence type="ECO:0000313" key="12">
    <source>
        <dbReference type="EMBL" id="CAH1796279.1"/>
    </source>
</evidence>
<evidence type="ECO:0000259" key="11">
    <source>
        <dbReference type="PROSITE" id="PS01186"/>
    </source>
</evidence>
<evidence type="ECO:0000256" key="8">
    <source>
        <dbReference type="PIRSR" id="PIRSR038193-3"/>
    </source>
</evidence>
<dbReference type="InterPro" id="IPR001329">
    <property type="entry name" value="Venom_Hyaluronidase"/>
</dbReference>
<keyword evidence="13" id="KW-1185">Reference proteome</keyword>
<feature type="domain" description="EGF-like" evidence="11">
    <location>
        <begin position="409"/>
        <end position="420"/>
    </location>
</feature>
<feature type="disulfide bond" evidence="8">
    <location>
        <begin position="224"/>
        <end position="233"/>
    </location>
</feature>
<feature type="chain" id="PRO_5035815016" description="Hyaluronidase" evidence="10">
    <location>
        <begin position="20"/>
        <end position="423"/>
    </location>
</feature>
<feature type="active site" description="Proton donor" evidence="7">
    <location>
        <position position="148"/>
    </location>
</feature>
<dbReference type="PANTHER" id="PTHR11769">
    <property type="entry name" value="HYALURONIDASE"/>
    <property type="match status" value="1"/>
</dbReference>
<proteinExistence type="inferred from homology"/>
<gene>
    <name evidence="12" type="ORF">OFUS_LOCUS20706</name>
</gene>
<comment type="caution">
    <text evidence="12">The sequence shown here is derived from an EMBL/GenBank/DDBJ whole genome shotgun (WGS) entry which is preliminary data.</text>
</comment>
<keyword evidence="5 9" id="KW-0326">Glycosidase</keyword>
<feature type="disulfide bond" evidence="8">
    <location>
        <begin position="370"/>
        <end position="381"/>
    </location>
</feature>